<feature type="domain" description="GST N-terminal" evidence="1">
    <location>
        <begin position="1"/>
        <end position="81"/>
    </location>
</feature>
<dbReference type="InterPro" id="IPR040079">
    <property type="entry name" value="Glutathione_S-Trfase"/>
</dbReference>
<dbReference type="PROSITE" id="PS50404">
    <property type="entry name" value="GST_NTER"/>
    <property type="match status" value="1"/>
</dbReference>
<dbReference type="PANTHER" id="PTHR42673">
    <property type="entry name" value="MALEYLACETOACETATE ISOMERASE"/>
    <property type="match status" value="1"/>
</dbReference>
<dbReference type="GO" id="GO:0006559">
    <property type="term" value="P:L-phenylalanine catabolic process"/>
    <property type="evidence" value="ECO:0007669"/>
    <property type="project" value="TreeGrafter"/>
</dbReference>
<dbReference type="GO" id="GO:0004364">
    <property type="term" value="F:glutathione transferase activity"/>
    <property type="evidence" value="ECO:0007669"/>
    <property type="project" value="UniProtKB-EC"/>
</dbReference>
<protein>
    <submittedName>
        <fullName evidence="2">Glutathione S-transferase</fullName>
        <ecNumber evidence="2">2.5.1.18</ecNumber>
    </submittedName>
</protein>
<dbReference type="EC" id="2.5.1.18" evidence="2"/>
<keyword evidence="3" id="KW-1185">Reference proteome</keyword>
<dbReference type="SUPFAM" id="SSF52833">
    <property type="entry name" value="Thioredoxin-like"/>
    <property type="match status" value="1"/>
</dbReference>
<dbReference type="Proteomes" id="UP000031843">
    <property type="component" value="Chromosome main"/>
</dbReference>
<dbReference type="SUPFAM" id="SSF47616">
    <property type="entry name" value="GST C-terminal domain-like"/>
    <property type="match status" value="1"/>
</dbReference>
<dbReference type="CDD" id="cd03194">
    <property type="entry name" value="GST_C_3"/>
    <property type="match status" value="1"/>
</dbReference>
<dbReference type="AlphaFoldDB" id="A0A0C4Y490"/>
<dbReference type="EMBL" id="CP010536">
    <property type="protein sequence ID" value="AJG17700.1"/>
    <property type="molecule type" value="Genomic_DNA"/>
</dbReference>
<dbReference type="STRING" id="68895.RR42_m0285"/>
<accession>A0A0C4Y490</accession>
<name>A0A0C4Y490_9BURK</name>
<organism evidence="2 3">
    <name type="scientific">Cupriavidus basilensis</name>
    <dbReference type="NCBI Taxonomy" id="68895"/>
    <lineage>
        <taxon>Bacteria</taxon>
        <taxon>Pseudomonadati</taxon>
        <taxon>Pseudomonadota</taxon>
        <taxon>Betaproteobacteria</taxon>
        <taxon>Burkholderiales</taxon>
        <taxon>Burkholderiaceae</taxon>
        <taxon>Cupriavidus</taxon>
    </lineage>
</organism>
<dbReference type="InterPro" id="IPR036249">
    <property type="entry name" value="Thioredoxin-like_sf"/>
</dbReference>
<dbReference type="SFLD" id="SFLDG00358">
    <property type="entry name" value="Main_(cytGST)"/>
    <property type="match status" value="1"/>
</dbReference>
<evidence type="ECO:0000259" key="1">
    <source>
        <dbReference type="PROSITE" id="PS50404"/>
    </source>
</evidence>
<dbReference type="Gene3D" id="3.40.30.10">
    <property type="entry name" value="Glutaredoxin"/>
    <property type="match status" value="1"/>
</dbReference>
<sequence length="229" mass="25515">MKLVIGNKNYSSWSLRPWLLMRQADIAFEEVKVRLFVAGFEQAIAKHSPTGKVPVLVDGDTSVWDSLSIAEYLAESFPEKQLWPADRAERAHARSICAEMHSGFGNLRSQLPMNVTAVLPGMGWNVAVQRDVDRVAAIWSDLRARHAATGPFLFGAFTIADAFFAPVVSRFATYGIHLPEAAKQYADFILALPAMQAWIADAREERDFLASDEPYRLTPDRADAIVINH</sequence>
<dbReference type="Pfam" id="PF13409">
    <property type="entry name" value="GST_N_2"/>
    <property type="match status" value="1"/>
</dbReference>
<dbReference type="CDD" id="cd03043">
    <property type="entry name" value="GST_N_1"/>
    <property type="match status" value="1"/>
</dbReference>
<dbReference type="PANTHER" id="PTHR42673:SF4">
    <property type="entry name" value="MALEYLACETOACETATE ISOMERASE"/>
    <property type="match status" value="1"/>
</dbReference>
<dbReference type="Pfam" id="PF13410">
    <property type="entry name" value="GST_C_2"/>
    <property type="match status" value="1"/>
</dbReference>
<dbReference type="InterPro" id="IPR036282">
    <property type="entry name" value="Glutathione-S-Trfase_C_sf"/>
</dbReference>
<dbReference type="InterPro" id="IPR004045">
    <property type="entry name" value="Glutathione_S-Trfase_N"/>
</dbReference>
<dbReference type="SFLD" id="SFLDS00019">
    <property type="entry name" value="Glutathione_Transferase_(cytos"/>
    <property type="match status" value="1"/>
</dbReference>
<dbReference type="Gene3D" id="1.20.1050.10">
    <property type="match status" value="1"/>
</dbReference>
<reference evidence="2 3" key="1">
    <citation type="journal article" date="2015" name="Genome Announc.">
        <title>Complete Genome Sequence of Cupriavidus basilensis 4G11, Isolated from the Oak Ridge Field Research Center Site.</title>
        <authorList>
            <person name="Ray J."/>
            <person name="Waters R.J."/>
            <person name="Skerker J.M."/>
            <person name="Kuehl J.V."/>
            <person name="Price M.N."/>
            <person name="Huang J."/>
            <person name="Chakraborty R."/>
            <person name="Arkin A.P."/>
            <person name="Deutschbauer A."/>
        </authorList>
    </citation>
    <scope>NUCLEOTIDE SEQUENCE [LARGE SCALE GENOMIC DNA]</scope>
    <source>
        <strain evidence="2">4G11</strain>
    </source>
</reference>
<dbReference type="FunFam" id="3.40.30.10:FF:000206">
    <property type="entry name" value="Probable glutathione S-transferase"/>
    <property type="match status" value="1"/>
</dbReference>
<dbReference type="GO" id="GO:0006749">
    <property type="term" value="P:glutathione metabolic process"/>
    <property type="evidence" value="ECO:0007669"/>
    <property type="project" value="TreeGrafter"/>
</dbReference>
<evidence type="ECO:0000313" key="3">
    <source>
        <dbReference type="Proteomes" id="UP000031843"/>
    </source>
</evidence>
<dbReference type="GO" id="GO:0016034">
    <property type="term" value="F:maleylacetoacetate isomerase activity"/>
    <property type="evidence" value="ECO:0007669"/>
    <property type="project" value="TreeGrafter"/>
</dbReference>
<dbReference type="RefSeq" id="WP_043343175.1">
    <property type="nucleotide sequence ID" value="NZ_CP010536.1"/>
</dbReference>
<keyword evidence="2" id="KW-0808">Transferase</keyword>
<evidence type="ECO:0000313" key="2">
    <source>
        <dbReference type="EMBL" id="AJG17700.1"/>
    </source>
</evidence>
<gene>
    <name evidence="2" type="ORF">RR42_m0285</name>
</gene>
<proteinExistence type="predicted"/>
<dbReference type="OrthoDB" id="9799538at2"/>
<dbReference type="KEGG" id="cbw:RR42_m0285"/>